<feature type="region of interest" description="Disordered" evidence="1">
    <location>
        <begin position="79"/>
        <end position="111"/>
    </location>
</feature>
<evidence type="ECO:0000256" key="1">
    <source>
        <dbReference type="SAM" id="MobiDB-lite"/>
    </source>
</evidence>
<feature type="compositionally biased region" description="Low complexity" evidence="1">
    <location>
        <begin position="48"/>
        <end position="65"/>
    </location>
</feature>
<gene>
    <name evidence="2" type="ordered locus">NFA_38420</name>
</gene>
<dbReference type="Proteomes" id="UP000006820">
    <property type="component" value="Chromosome"/>
</dbReference>
<reference evidence="2 3" key="1">
    <citation type="journal article" date="2004" name="Proc. Natl. Acad. Sci. U.S.A.">
        <title>The complete genomic sequence of Nocardia farcinica IFM 10152.</title>
        <authorList>
            <person name="Ishikawa J."/>
            <person name="Yamashita A."/>
            <person name="Mikami Y."/>
            <person name="Hoshino Y."/>
            <person name="Kurita H."/>
            <person name="Hotta K."/>
            <person name="Shiba T."/>
            <person name="Hattori M."/>
        </authorList>
    </citation>
    <scope>NUCLEOTIDE SEQUENCE [LARGE SCALE GENOMIC DNA]</scope>
    <source>
        <strain evidence="2 3">IFM 10152</strain>
    </source>
</reference>
<proteinExistence type="predicted"/>
<name>Q5YT01_NOCFA</name>
<sequence>MPRRRLSSPRPGSAAPRRPRPELCPGPTSWEPPRSDGSTTPRAPSAMGLSAAARSRAPRLRSGSGWFRRGWVDPVERARCGSGSLDRVPGRSARAEPPSARGTGSCLADAG</sequence>
<organism evidence="2 3">
    <name type="scientific">Nocardia farcinica (strain IFM 10152)</name>
    <dbReference type="NCBI Taxonomy" id="247156"/>
    <lineage>
        <taxon>Bacteria</taxon>
        <taxon>Bacillati</taxon>
        <taxon>Actinomycetota</taxon>
        <taxon>Actinomycetes</taxon>
        <taxon>Mycobacteriales</taxon>
        <taxon>Nocardiaceae</taxon>
        <taxon>Nocardia</taxon>
    </lineage>
</organism>
<keyword evidence="3" id="KW-1185">Reference proteome</keyword>
<feature type="region of interest" description="Disordered" evidence="1">
    <location>
        <begin position="1"/>
        <end position="67"/>
    </location>
</feature>
<dbReference type="KEGG" id="nfa:NFA_38420"/>
<dbReference type="HOGENOM" id="CLU_2155715_0_0_11"/>
<evidence type="ECO:0000313" key="3">
    <source>
        <dbReference type="Proteomes" id="UP000006820"/>
    </source>
</evidence>
<dbReference type="AlphaFoldDB" id="Q5YT01"/>
<accession>Q5YT01</accession>
<protein>
    <submittedName>
        <fullName evidence="2">Uncharacterized protein</fullName>
    </submittedName>
</protein>
<dbReference type="EMBL" id="AP006618">
    <property type="protein sequence ID" value="BAD58690.1"/>
    <property type="molecule type" value="Genomic_DNA"/>
</dbReference>
<evidence type="ECO:0000313" key="2">
    <source>
        <dbReference type="EMBL" id="BAD58690.1"/>
    </source>
</evidence>